<dbReference type="PANTHER" id="PTHR36427">
    <property type="entry name" value="54S RIBOSOMAL PROTEIN L1, MITOCHONDRIAL"/>
    <property type="match status" value="1"/>
</dbReference>
<evidence type="ECO:0000313" key="6">
    <source>
        <dbReference type="Proteomes" id="UP000664169"/>
    </source>
</evidence>
<dbReference type="CDD" id="cd00403">
    <property type="entry name" value="Ribosomal_L1"/>
    <property type="match status" value="1"/>
</dbReference>
<accession>A0A8H3ELU9</accession>
<dbReference type="OrthoDB" id="1747252at2759"/>
<keyword evidence="3" id="KW-0687">Ribonucleoprotein</keyword>
<dbReference type="InterPro" id="IPR023674">
    <property type="entry name" value="Ribosomal_uL1-like"/>
</dbReference>
<keyword evidence="4" id="KW-0175">Coiled coil</keyword>
<name>A0A8H3ELU9_9LECA</name>
<dbReference type="Pfam" id="PF00687">
    <property type="entry name" value="Ribosomal_L1"/>
    <property type="match status" value="1"/>
</dbReference>
<dbReference type="GO" id="GO:0003735">
    <property type="term" value="F:structural constituent of ribosome"/>
    <property type="evidence" value="ECO:0007669"/>
    <property type="project" value="InterPro"/>
</dbReference>
<comment type="similarity">
    <text evidence="1">Belongs to the universal ribosomal protein uL1 family.</text>
</comment>
<dbReference type="Gene3D" id="3.30.190.20">
    <property type="match status" value="1"/>
</dbReference>
<dbReference type="Proteomes" id="UP000664169">
    <property type="component" value="Unassembled WGS sequence"/>
</dbReference>
<comment type="caution">
    <text evidence="5">The sequence shown here is derived from an EMBL/GenBank/DDBJ whole genome shotgun (WGS) entry which is preliminary data.</text>
</comment>
<dbReference type="InterPro" id="IPR028364">
    <property type="entry name" value="Ribosomal_uL1/biogenesis"/>
</dbReference>
<reference evidence="5" key="1">
    <citation type="submission" date="2021-03" db="EMBL/GenBank/DDBJ databases">
        <authorList>
            <person name="Tagirdzhanova G."/>
        </authorList>
    </citation>
    <scope>NUCLEOTIDE SEQUENCE</scope>
</reference>
<protein>
    <recommendedName>
        <fullName evidence="7">Ribosomal protein L1</fullName>
    </recommendedName>
</protein>
<organism evidence="5 6">
    <name type="scientific">Gomphillus americanus</name>
    <dbReference type="NCBI Taxonomy" id="1940652"/>
    <lineage>
        <taxon>Eukaryota</taxon>
        <taxon>Fungi</taxon>
        <taxon>Dikarya</taxon>
        <taxon>Ascomycota</taxon>
        <taxon>Pezizomycotina</taxon>
        <taxon>Lecanoromycetes</taxon>
        <taxon>OSLEUM clade</taxon>
        <taxon>Ostropomycetidae</taxon>
        <taxon>Ostropales</taxon>
        <taxon>Graphidaceae</taxon>
        <taxon>Gomphilloideae</taxon>
        <taxon>Gomphillus</taxon>
    </lineage>
</organism>
<dbReference type="InterPro" id="IPR016095">
    <property type="entry name" value="Ribosomal_uL1_3-a/b-sand"/>
</dbReference>
<dbReference type="GO" id="GO:0006412">
    <property type="term" value="P:translation"/>
    <property type="evidence" value="ECO:0007669"/>
    <property type="project" value="InterPro"/>
</dbReference>
<feature type="coiled-coil region" evidence="4">
    <location>
        <begin position="162"/>
        <end position="189"/>
    </location>
</feature>
<evidence type="ECO:0000313" key="5">
    <source>
        <dbReference type="EMBL" id="CAF9907950.1"/>
    </source>
</evidence>
<dbReference type="AlphaFoldDB" id="A0A8H3ELU9"/>
<evidence type="ECO:0000256" key="2">
    <source>
        <dbReference type="ARBA" id="ARBA00022980"/>
    </source>
</evidence>
<dbReference type="EMBL" id="CAJPDQ010000004">
    <property type="protein sequence ID" value="CAF9907950.1"/>
    <property type="molecule type" value="Genomic_DNA"/>
</dbReference>
<evidence type="ECO:0000256" key="4">
    <source>
        <dbReference type="SAM" id="Coils"/>
    </source>
</evidence>
<evidence type="ECO:0000256" key="3">
    <source>
        <dbReference type="ARBA" id="ARBA00023274"/>
    </source>
</evidence>
<dbReference type="PIRSF" id="PIRSF002155">
    <property type="entry name" value="Ribosomal_L1"/>
    <property type="match status" value="1"/>
</dbReference>
<keyword evidence="6" id="KW-1185">Reference proteome</keyword>
<dbReference type="SUPFAM" id="SSF56808">
    <property type="entry name" value="Ribosomal protein L1"/>
    <property type="match status" value="1"/>
</dbReference>
<keyword evidence="2" id="KW-0689">Ribosomal protein</keyword>
<dbReference type="GO" id="GO:0003723">
    <property type="term" value="F:RNA binding"/>
    <property type="evidence" value="ECO:0007669"/>
    <property type="project" value="InterPro"/>
</dbReference>
<dbReference type="FunFam" id="3.40.50.790:FF:000001">
    <property type="entry name" value="50S ribosomal protein L1"/>
    <property type="match status" value="1"/>
</dbReference>
<dbReference type="PANTHER" id="PTHR36427:SF3">
    <property type="entry name" value="LARGE RIBOSOMAL SUBUNIT PROTEIN UL1M"/>
    <property type="match status" value="1"/>
</dbReference>
<gene>
    <name evidence="5" type="ORF">GOMPHAMPRED_006029</name>
</gene>
<evidence type="ECO:0000256" key="1">
    <source>
        <dbReference type="ARBA" id="ARBA00010531"/>
    </source>
</evidence>
<proteinExistence type="inferred from homology"/>
<dbReference type="InterPro" id="IPR002143">
    <property type="entry name" value="Ribosomal_uL1"/>
</dbReference>
<evidence type="ECO:0008006" key="7">
    <source>
        <dbReference type="Google" id="ProtNLM"/>
    </source>
</evidence>
<dbReference type="Gene3D" id="3.40.50.790">
    <property type="match status" value="1"/>
</dbReference>
<sequence>MRYLRAFEVGQNPTVPKYELAISFVTRRNGFIIRNQMKFPHGFSSTQRIAVICPADSTAEQEAREAGASIVGEDSLLAQIKDGIVEFDRLFCHQDSVKKLQQANVGRILGPKGLMPSEKNKTIVTDVKSSLKSRAGAVDYKERDGVMRLAVGQIGFSPKQLQENIKTFMTNLKRDVEEAQEKTDKVIHEVVLSSTHGPGFPLDRTFQTEGSIEPEQLTVF</sequence>
<dbReference type="GO" id="GO:0005762">
    <property type="term" value="C:mitochondrial large ribosomal subunit"/>
    <property type="evidence" value="ECO:0007669"/>
    <property type="project" value="TreeGrafter"/>
</dbReference>